<accession>A0A511MXA1</accession>
<sequence length="270" mass="30226">MDFSLLSFPQWQGSDGRTELHSGAQLLASTFGAEPLLTVSTQATQVEQNIWGRRTLIQHFLEAQRQLKGRNLQQYITLGGDCAIEWALISHLNELCRGNLLVVWLDGHADLNTPETSYSHTFHGMVLRTLLGEGDPEFLALTPSFLRPEQVVLAGVRELDTAEEAYIREQDITLLDAKTLRADPGMLLEAAHQKGFEHLYVHVDLDVLDPSQISSIGWPAPEGLLLQDLLDLIHRIKTDFHIQGASITEYLGEDIKDLVVVQDILEAFRV</sequence>
<dbReference type="PANTHER" id="PTHR43782:SF3">
    <property type="entry name" value="ARGINASE"/>
    <property type="match status" value="1"/>
</dbReference>
<dbReference type="CDD" id="cd09999">
    <property type="entry name" value="Arginase-like_1"/>
    <property type="match status" value="1"/>
</dbReference>
<keyword evidence="3" id="KW-0464">Manganese</keyword>
<proteinExistence type="inferred from homology"/>
<dbReference type="Gene3D" id="3.40.800.10">
    <property type="entry name" value="Ureohydrolase domain"/>
    <property type="match status" value="1"/>
</dbReference>
<name>A0A511MXA1_DEIC1</name>
<keyword evidence="1" id="KW-0479">Metal-binding</keyword>
<dbReference type="PROSITE" id="PS51409">
    <property type="entry name" value="ARGINASE_2"/>
    <property type="match status" value="1"/>
</dbReference>
<evidence type="ECO:0000313" key="6">
    <source>
        <dbReference type="Proteomes" id="UP000321306"/>
    </source>
</evidence>
<evidence type="ECO:0000256" key="3">
    <source>
        <dbReference type="ARBA" id="ARBA00023211"/>
    </source>
</evidence>
<comment type="similarity">
    <text evidence="4">Belongs to the arginase family.</text>
</comment>
<dbReference type="Pfam" id="PF00491">
    <property type="entry name" value="Arginase"/>
    <property type="match status" value="1"/>
</dbReference>
<keyword evidence="2" id="KW-0378">Hydrolase</keyword>
<dbReference type="AlphaFoldDB" id="A0A511MXA1"/>
<dbReference type="SUPFAM" id="SSF52768">
    <property type="entry name" value="Arginase/deacetylase"/>
    <property type="match status" value="1"/>
</dbReference>
<dbReference type="RefSeq" id="WP_186815790.1">
    <property type="nucleotide sequence ID" value="NZ_BJXB01000002.1"/>
</dbReference>
<evidence type="ECO:0000256" key="4">
    <source>
        <dbReference type="PROSITE-ProRule" id="PRU00742"/>
    </source>
</evidence>
<dbReference type="InterPro" id="IPR006035">
    <property type="entry name" value="Ureohydrolase"/>
</dbReference>
<gene>
    <name evidence="5" type="ORF">DC3_06260</name>
</gene>
<dbReference type="PRINTS" id="PR00116">
    <property type="entry name" value="ARGINASE"/>
</dbReference>
<dbReference type="Proteomes" id="UP000321306">
    <property type="component" value="Unassembled WGS sequence"/>
</dbReference>
<reference evidence="5 6" key="1">
    <citation type="submission" date="2019-07" db="EMBL/GenBank/DDBJ databases">
        <title>Whole genome shotgun sequence of Deinococcus cellulosilyticus NBRC 106333.</title>
        <authorList>
            <person name="Hosoyama A."/>
            <person name="Uohara A."/>
            <person name="Ohji S."/>
            <person name="Ichikawa N."/>
        </authorList>
    </citation>
    <scope>NUCLEOTIDE SEQUENCE [LARGE SCALE GENOMIC DNA]</scope>
    <source>
        <strain evidence="5 6">NBRC 106333</strain>
    </source>
</reference>
<evidence type="ECO:0000256" key="2">
    <source>
        <dbReference type="ARBA" id="ARBA00022801"/>
    </source>
</evidence>
<evidence type="ECO:0000256" key="1">
    <source>
        <dbReference type="ARBA" id="ARBA00022723"/>
    </source>
</evidence>
<keyword evidence="6" id="KW-1185">Reference proteome</keyword>
<dbReference type="GO" id="GO:0030145">
    <property type="term" value="F:manganese ion binding"/>
    <property type="evidence" value="ECO:0007669"/>
    <property type="project" value="TreeGrafter"/>
</dbReference>
<evidence type="ECO:0000313" key="5">
    <source>
        <dbReference type="EMBL" id="GEM44991.1"/>
    </source>
</evidence>
<dbReference type="InterPro" id="IPR023696">
    <property type="entry name" value="Ureohydrolase_dom_sf"/>
</dbReference>
<dbReference type="GO" id="GO:0004053">
    <property type="term" value="F:arginase activity"/>
    <property type="evidence" value="ECO:0007669"/>
    <property type="project" value="TreeGrafter"/>
</dbReference>
<dbReference type="GO" id="GO:0005829">
    <property type="term" value="C:cytosol"/>
    <property type="evidence" value="ECO:0007669"/>
    <property type="project" value="TreeGrafter"/>
</dbReference>
<protein>
    <submittedName>
        <fullName evidence="5">Arginase</fullName>
    </submittedName>
</protein>
<comment type="caution">
    <text evidence="5">The sequence shown here is derived from an EMBL/GenBank/DDBJ whole genome shotgun (WGS) entry which is preliminary data.</text>
</comment>
<dbReference type="EMBL" id="BJXB01000002">
    <property type="protein sequence ID" value="GEM44991.1"/>
    <property type="molecule type" value="Genomic_DNA"/>
</dbReference>
<dbReference type="PANTHER" id="PTHR43782">
    <property type="entry name" value="ARGINASE"/>
    <property type="match status" value="1"/>
</dbReference>
<organism evidence="5 6">
    <name type="scientific">Deinococcus cellulosilyticus (strain DSM 18568 / NBRC 106333 / KACC 11606 / 5516J-15)</name>
    <dbReference type="NCBI Taxonomy" id="1223518"/>
    <lineage>
        <taxon>Bacteria</taxon>
        <taxon>Thermotogati</taxon>
        <taxon>Deinococcota</taxon>
        <taxon>Deinococci</taxon>
        <taxon>Deinococcales</taxon>
        <taxon>Deinococcaceae</taxon>
        <taxon>Deinococcus</taxon>
    </lineage>
</organism>